<protein>
    <submittedName>
        <fullName evidence="1">Uncharacterized protein</fullName>
    </submittedName>
</protein>
<reference evidence="1" key="1">
    <citation type="submission" date="2023-04" db="EMBL/GenBank/DDBJ databases">
        <title>A chromosome-level genome assembly of the parasitoid wasp Eretmocerus hayati.</title>
        <authorList>
            <person name="Zhong Y."/>
            <person name="Liu S."/>
            <person name="Liu Y."/>
        </authorList>
    </citation>
    <scope>NUCLEOTIDE SEQUENCE</scope>
    <source>
        <strain evidence="1">ZJU_SS_LIU_2023</strain>
    </source>
</reference>
<dbReference type="EMBL" id="CM056741">
    <property type="protein sequence ID" value="KAJ8686495.1"/>
    <property type="molecule type" value="Genomic_DNA"/>
</dbReference>
<organism evidence="1 2">
    <name type="scientific">Eretmocerus hayati</name>
    <dbReference type="NCBI Taxonomy" id="131215"/>
    <lineage>
        <taxon>Eukaryota</taxon>
        <taxon>Metazoa</taxon>
        <taxon>Ecdysozoa</taxon>
        <taxon>Arthropoda</taxon>
        <taxon>Hexapoda</taxon>
        <taxon>Insecta</taxon>
        <taxon>Pterygota</taxon>
        <taxon>Neoptera</taxon>
        <taxon>Endopterygota</taxon>
        <taxon>Hymenoptera</taxon>
        <taxon>Apocrita</taxon>
        <taxon>Proctotrupomorpha</taxon>
        <taxon>Chalcidoidea</taxon>
        <taxon>Aphelinidae</taxon>
        <taxon>Aphelininae</taxon>
        <taxon>Eretmocerus</taxon>
    </lineage>
</organism>
<evidence type="ECO:0000313" key="1">
    <source>
        <dbReference type="EMBL" id="KAJ8686495.1"/>
    </source>
</evidence>
<name>A0ACC2PSW1_9HYME</name>
<proteinExistence type="predicted"/>
<gene>
    <name evidence="1" type="ORF">QAD02_022289</name>
</gene>
<sequence>MDSNICNNLLGNDAEGSKSINFPVTEEASIDKLSKTFTRLLSYKVSQEVPQRYSVRLHIIDTLRNWSCINGDLGDLPIFYDSAQSCEFLTRLVKKYVTDATLDDCNDMNELLNAANVLQNLVVKDQSLLKCFSKVIEKITSLDQSEKSEKFLTQIIERSDELKLDQTVVETIYKSQKSLFIEKPLIQCFSVYCRTKRVELDKMNSLFEKIIDSPFLFQLVSLQLKDMFIETQYAQETRDFIANVLRFIEIHCEKYNKDTLDLYPLGLQYCVLLLRISPSLHTDMSKSQATQSLKEIFLKNHTNALILVSHFSEWLSEYLDFFEISKLSRQSQVDSCITIGD</sequence>
<comment type="caution">
    <text evidence="1">The sequence shown here is derived from an EMBL/GenBank/DDBJ whole genome shotgun (WGS) entry which is preliminary data.</text>
</comment>
<keyword evidence="2" id="KW-1185">Reference proteome</keyword>
<evidence type="ECO:0000313" key="2">
    <source>
        <dbReference type="Proteomes" id="UP001239111"/>
    </source>
</evidence>
<accession>A0ACC2PSW1</accession>
<dbReference type="Proteomes" id="UP001239111">
    <property type="component" value="Chromosome 1"/>
</dbReference>